<dbReference type="EMBL" id="GGEC01054172">
    <property type="protein sequence ID" value="MBX34656.1"/>
    <property type="molecule type" value="Transcribed_RNA"/>
</dbReference>
<name>A0A2P2MWQ4_RHIMU</name>
<reference evidence="1" key="1">
    <citation type="submission" date="2018-02" db="EMBL/GenBank/DDBJ databases">
        <title>Rhizophora mucronata_Transcriptome.</title>
        <authorList>
            <person name="Meera S.P."/>
            <person name="Sreeshan A."/>
            <person name="Augustine A."/>
        </authorList>
    </citation>
    <scope>NUCLEOTIDE SEQUENCE</scope>
    <source>
        <tissue evidence="1">Leaf</tissue>
    </source>
</reference>
<dbReference type="AlphaFoldDB" id="A0A2P2MWQ4"/>
<sequence>MDEHGCILSKLSSILQHSAARTSRSSVHKPTLARSMVLLYWEMH</sequence>
<accession>A0A2P2MWQ4</accession>
<protein>
    <submittedName>
        <fullName evidence="1">Uncharacterized protein</fullName>
    </submittedName>
</protein>
<evidence type="ECO:0000313" key="1">
    <source>
        <dbReference type="EMBL" id="MBX34656.1"/>
    </source>
</evidence>
<proteinExistence type="predicted"/>
<organism evidence="1">
    <name type="scientific">Rhizophora mucronata</name>
    <name type="common">Asiatic mangrove</name>
    <dbReference type="NCBI Taxonomy" id="61149"/>
    <lineage>
        <taxon>Eukaryota</taxon>
        <taxon>Viridiplantae</taxon>
        <taxon>Streptophyta</taxon>
        <taxon>Embryophyta</taxon>
        <taxon>Tracheophyta</taxon>
        <taxon>Spermatophyta</taxon>
        <taxon>Magnoliopsida</taxon>
        <taxon>eudicotyledons</taxon>
        <taxon>Gunneridae</taxon>
        <taxon>Pentapetalae</taxon>
        <taxon>rosids</taxon>
        <taxon>fabids</taxon>
        <taxon>Malpighiales</taxon>
        <taxon>Rhizophoraceae</taxon>
        <taxon>Rhizophora</taxon>
    </lineage>
</organism>